<sequence>MDRLQAMKMFTKIVDMNSFSRAADSMGLPHASATMIMKNLESHLRVRLMQRTTRRLSLTPEGAEYYERCVRILADIDETEGALAHVGRGPRGKLKVDMPAVIGRLVVVPRLAEFRDSFPDIELTITFGDKPIDLIQESVDCAIRTGPLQDSTLVARRLASLPTLTAASPDYIAAFGEPQTIEDLEQHNAVQYFSQASGRVRHMNFVHDGGVLEVKVPGTIAVSDAEAYVMCGANGIGIIQALQCVVEDEIASGRMVQVLPDWQSAPLQVSAVYPHSKHLAAKVRIFVDWLAAVFEQYTSAVTERLMERRRQSHAGQQKDRGMKLIRGGETAVAG</sequence>
<dbReference type="RefSeq" id="WP_310066582.1">
    <property type="nucleotide sequence ID" value="NZ_JAVDQN010000002.1"/>
</dbReference>
<evidence type="ECO:0000256" key="1">
    <source>
        <dbReference type="ARBA" id="ARBA00009437"/>
    </source>
</evidence>
<dbReference type="InterPro" id="IPR000847">
    <property type="entry name" value="LysR_HTH_N"/>
</dbReference>
<evidence type="ECO:0000313" key="6">
    <source>
        <dbReference type="EMBL" id="MDR6376166.1"/>
    </source>
</evidence>
<dbReference type="PANTHER" id="PTHR30537:SF72">
    <property type="entry name" value="LYSR FAMILY TRANSCRIPTIONAL REGULATOR"/>
    <property type="match status" value="1"/>
</dbReference>
<keyword evidence="2" id="KW-0805">Transcription regulation</keyword>
<evidence type="ECO:0000256" key="3">
    <source>
        <dbReference type="ARBA" id="ARBA00023125"/>
    </source>
</evidence>
<dbReference type="Pfam" id="PF03466">
    <property type="entry name" value="LysR_substrate"/>
    <property type="match status" value="1"/>
</dbReference>
<dbReference type="SUPFAM" id="SSF46785">
    <property type="entry name" value="Winged helix' DNA-binding domain"/>
    <property type="match status" value="1"/>
</dbReference>
<protein>
    <submittedName>
        <fullName evidence="6">LysR family transcriptional regulator for bpeEF and oprC</fullName>
    </submittedName>
</protein>
<evidence type="ECO:0000259" key="5">
    <source>
        <dbReference type="PROSITE" id="PS50931"/>
    </source>
</evidence>
<dbReference type="Gene3D" id="3.40.190.290">
    <property type="match status" value="1"/>
</dbReference>
<proteinExistence type="inferred from homology"/>
<dbReference type="InterPro" id="IPR005119">
    <property type="entry name" value="LysR_subst-bd"/>
</dbReference>
<evidence type="ECO:0000256" key="2">
    <source>
        <dbReference type="ARBA" id="ARBA00023015"/>
    </source>
</evidence>
<keyword evidence="4" id="KW-0804">Transcription</keyword>
<dbReference type="PANTHER" id="PTHR30537">
    <property type="entry name" value="HTH-TYPE TRANSCRIPTIONAL REGULATOR"/>
    <property type="match status" value="1"/>
</dbReference>
<dbReference type="InterPro" id="IPR036390">
    <property type="entry name" value="WH_DNA-bd_sf"/>
</dbReference>
<dbReference type="InterPro" id="IPR036388">
    <property type="entry name" value="WH-like_DNA-bd_sf"/>
</dbReference>
<keyword evidence="7" id="KW-1185">Reference proteome</keyword>
<evidence type="ECO:0000313" key="7">
    <source>
        <dbReference type="Proteomes" id="UP001185254"/>
    </source>
</evidence>
<feature type="domain" description="HTH lysR-type" evidence="5">
    <location>
        <begin position="1"/>
        <end position="59"/>
    </location>
</feature>
<dbReference type="EMBL" id="JAVDQN010000002">
    <property type="protein sequence ID" value="MDR6376166.1"/>
    <property type="molecule type" value="Genomic_DNA"/>
</dbReference>
<dbReference type="Pfam" id="PF00126">
    <property type="entry name" value="HTH_1"/>
    <property type="match status" value="1"/>
</dbReference>
<dbReference type="CDD" id="cd08472">
    <property type="entry name" value="PBP2_CrgA_like_3"/>
    <property type="match status" value="1"/>
</dbReference>
<comment type="caution">
    <text evidence="6">The sequence shown here is derived from an EMBL/GenBank/DDBJ whole genome shotgun (WGS) entry which is preliminary data.</text>
</comment>
<dbReference type="InterPro" id="IPR058163">
    <property type="entry name" value="LysR-type_TF_proteobact-type"/>
</dbReference>
<keyword evidence="3" id="KW-0238">DNA-binding</keyword>
<comment type="similarity">
    <text evidence="1">Belongs to the LysR transcriptional regulatory family.</text>
</comment>
<evidence type="ECO:0000256" key="4">
    <source>
        <dbReference type="ARBA" id="ARBA00023163"/>
    </source>
</evidence>
<name>A0ABU1KYX7_9BURK</name>
<organism evidence="6 7">
    <name type="scientific">Paraburkholderia caledonica</name>
    <dbReference type="NCBI Taxonomy" id="134536"/>
    <lineage>
        <taxon>Bacteria</taxon>
        <taxon>Pseudomonadati</taxon>
        <taxon>Pseudomonadota</taxon>
        <taxon>Betaproteobacteria</taxon>
        <taxon>Burkholderiales</taxon>
        <taxon>Burkholderiaceae</taxon>
        <taxon>Paraburkholderia</taxon>
    </lineage>
</organism>
<dbReference type="SUPFAM" id="SSF53850">
    <property type="entry name" value="Periplasmic binding protein-like II"/>
    <property type="match status" value="1"/>
</dbReference>
<gene>
    <name evidence="6" type="ORF">J2776_002866</name>
</gene>
<dbReference type="Gene3D" id="1.10.10.10">
    <property type="entry name" value="Winged helix-like DNA-binding domain superfamily/Winged helix DNA-binding domain"/>
    <property type="match status" value="1"/>
</dbReference>
<reference evidence="6 7" key="1">
    <citation type="submission" date="2023-07" db="EMBL/GenBank/DDBJ databases">
        <title>Sorghum-associated microbial communities from plants grown in Nebraska, USA.</title>
        <authorList>
            <person name="Schachtman D."/>
        </authorList>
    </citation>
    <scope>NUCLEOTIDE SEQUENCE [LARGE SCALE GENOMIC DNA]</scope>
    <source>
        <strain evidence="6 7">DS1039</strain>
    </source>
</reference>
<accession>A0ABU1KYX7</accession>
<dbReference type="Proteomes" id="UP001185254">
    <property type="component" value="Unassembled WGS sequence"/>
</dbReference>
<dbReference type="PROSITE" id="PS50931">
    <property type="entry name" value="HTH_LYSR"/>
    <property type="match status" value="1"/>
</dbReference>